<keyword evidence="4" id="KW-0378">Hydrolase</keyword>
<dbReference type="GO" id="GO:0004252">
    <property type="term" value="F:serine-type endopeptidase activity"/>
    <property type="evidence" value="ECO:0007669"/>
    <property type="project" value="InterPro"/>
</dbReference>
<dbReference type="EMBL" id="FNVQ01000001">
    <property type="protein sequence ID" value="SEG15021.1"/>
    <property type="molecule type" value="Genomic_DNA"/>
</dbReference>
<evidence type="ECO:0000256" key="4">
    <source>
        <dbReference type="ARBA" id="ARBA00022801"/>
    </source>
</evidence>
<dbReference type="InterPro" id="IPR023562">
    <property type="entry name" value="ClpP/TepA"/>
</dbReference>
<evidence type="ECO:0000256" key="3">
    <source>
        <dbReference type="ARBA" id="ARBA00022670"/>
    </source>
</evidence>
<dbReference type="Gene3D" id="3.90.226.10">
    <property type="entry name" value="2-enoyl-CoA Hydratase, Chain A, domain 1"/>
    <property type="match status" value="1"/>
</dbReference>
<feature type="region of interest" description="Disordered" evidence="7">
    <location>
        <begin position="235"/>
        <end position="264"/>
    </location>
</feature>
<dbReference type="InterPro" id="IPR029045">
    <property type="entry name" value="ClpP/crotonase-like_dom_sf"/>
</dbReference>
<comment type="similarity">
    <text evidence="1 6">Belongs to the peptidase S14 family.</text>
</comment>
<keyword evidence="10" id="KW-1185">Reference proteome</keyword>
<dbReference type="InterPro" id="IPR001907">
    <property type="entry name" value="ClpP"/>
</dbReference>
<dbReference type="GO" id="GO:0009368">
    <property type="term" value="C:endopeptidase Clp complex"/>
    <property type="evidence" value="ECO:0007669"/>
    <property type="project" value="TreeGrafter"/>
</dbReference>
<dbReference type="AlphaFoldDB" id="A0A1H5XTH1"/>
<keyword evidence="2" id="KW-0963">Cytoplasm</keyword>
<organism evidence="9 10">
    <name type="scientific">Marinobacterium lutimaris</name>
    <dbReference type="NCBI Taxonomy" id="568106"/>
    <lineage>
        <taxon>Bacteria</taxon>
        <taxon>Pseudomonadati</taxon>
        <taxon>Pseudomonadota</taxon>
        <taxon>Gammaproteobacteria</taxon>
        <taxon>Oceanospirillales</taxon>
        <taxon>Oceanospirillaceae</taxon>
        <taxon>Marinobacterium</taxon>
    </lineage>
</organism>
<dbReference type="GO" id="GO:0006515">
    <property type="term" value="P:protein quality control for misfolded or incompletely synthesized proteins"/>
    <property type="evidence" value="ECO:0007669"/>
    <property type="project" value="TreeGrafter"/>
</dbReference>
<dbReference type="GO" id="GO:0051117">
    <property type="term" value="F:ATPase binding"/>
    <property type="evidence" value="ECO:0007669"/>
    <property type="project" value="TreeGrafter"/>
</dbReference>
<evidence type="ECO:0000313" key="9">
    <source>
        <dbReference type="EMBL" id="SEG15021.1"/>
    </source>
</evidence>
<dbReference type="Proteomes" id="UP000236745">
    <property type="component" value="Unassembled WGS sequence"/>
</dbReference>
<proteinExistence type="inferred from homology"/>
<evidence type="ECO:0000256" key="6">
    <source>
        <dbReference type="RuleBase" id="RU003567"/>
    </source>
</evidence>
<keyword evidence="5" id="KW-0720">Serine protease</keyword>
<dbReference type="SUPFAM" id="SSF52096">
    <property type="entry name" value="ClpP/crotonase"/>
    <property type="match status" value="1"/>
</dbReference>
<dbReference type="Pfam" id="PF00574">
    <property type="entry name" value="CLP_protease"/>
    <property type="match status" value="1"/>
</dbReference>
<dbReference type="RefSeq" id="WP_200826685.1">
    <property type="nucleotide sequence ID" value="NZ_FNVQ01000001.1"/>
</dbReference>
<dbReference type="PANTHER" id="PTHR10381">
    <property type="entry name" value="ATP-DEPENDENT CLP PROTEASE PROTEOLYTIC SUBUNIT"/>
    <property type="match status" value="1"/>
</dbReference>
<gene>
    <name evidence="9" type="ORF">SAMN05444390_1011498</name>
</gene>
<dbReference type="PRINTS" id="PR00127">
    <property type="entry name" value="CLPPROTEASEP"/>
</dbReference>
<evidence type="ECO:0000256" key="7">
    <source>
        <dbReference type="SAM" id="MobiDB-lite"/>
    </source>
</evidence>
<sequence length="722" mass="76876">MKKRLMTLAIVGALAAPLPGIMASASVTPIKPDGKSWYSIKAAASPGAAEVYVYDEIGYWGITASDFARDLKALGDLNAIDLHINSPGGSVFDGTAIYNLLKNHKASVTVHIDGLAASMASIIAMAGDRIIMPENALMMIHNPWGGAVGDADELRKQAEVLDKVKASLLTVYTGRTGLSTEDVTAIMDQETWYTGTEAVAAGFADETSAAVDLAASANFDLARMGFAHAPAQITGQRSVQTPATPAQPRGTAAPSATPETPKGGITMRKKVRDAQGNLVLAEVDEQGNILNIIEIIEPAAKGDDPLQPERDRRAGIRAAFKGFEDQHRAILDTCLDDFKCSVEQAQAKLLAALGSGTEPTAKPHVSSGRDATVVAKYREDVTNALAARVGLVKADASNPMAGYTLYELARNALQMNGINAYGMGKLEIVGAAFTHSTSDFGNLLSAVANKAMLKGYDEAAETFERWTSVGELPDFKATTRVDLGAFPDLQKVDEGAEYKEGTINDRGETVQLATYGSLFSITRQAIINDDLGAFTRIPQKMGRAARRTIGNLVYAILNSNPNMADGKTLFHADHNNLGSAAAISTASVDALRALMRKQKLGDAHLNITPAYMLVPVEKEGLAIQTIQSEFEVGAAAKANTAPNYVRNIAEVIADPRLTGTAWHLAANPEMFDTIEVQYLDGIQTPTLEQQNGWNIDGVEFKVRMDAGVKALDYRGLAKNPGA</sequence>
<dbReference type="PANTHER" id="PTHR10381:SF70">
    <property type="entry name" value="ATP-DEPENDENT CLP PROTEASE PROTEOLYTIC SUBUNIT"/>
    <property type="match status" value="1"/>
</dbReference>
<dbReference type="GO" id="GO:0004176">
    <property type="term" value="F:ATP-dependent peptidase activity"/>
    <property type="evidence" value="ECO:0007669"/>
    <property type="project" value="InterPro"/>
</dbReference>
<evidence type="ECO:0000313" key="10">
    <source>
        <dbReference type="Proteomes" id="UP000236745"/>
    </source>
</evidence>
<dbReference type="NCBIfam" id="NF045542">
    <property type="entry name" value="Clp_rel_HeadMat"/>
    <property type="match status" value="1"/>
</dbReference>
<protein>
    <recommendedName>
        <fullName evidence="6">ATP-dependent Clp protease proteolytic subunit</fullName>
    </recommendedName>
</protein>
<evidence type="ECO:0000256" key="1">
    <source>
        <dbReference type="ARBA" id="ARBA00007039"/>
    </source>
</evidence>
<name>A0A1H5XTH1_9GAMM</name>
<feature type="compositionally biased region" description="Polar residues" evidence="7">
    <location>
        <begin position="235"/>
        <end position="244"/>
    </location>
</feature>
<evidence type="ECO:0000256" key="5">
    <source>
        <dbReference type="ARBA" id="ARBA00022825"/>
    </source>
</evidence>
<feature type="chain" id="PRO_5009289817" description="ATP-dependent Clp protease proteolytic subunit" evidence="8">
    <location>
        <begin position="24"/>
        <end position="722"/>
    </location>
</feature>
<reference evidence="9 10" key="1">
    <citation type="submission" date="2016-10" db="EMBL/GenBank/DDBJ databases">
        <authorList>
            <person name="de Groot N.N."/>
        </authorList>
    </citation>
    <scope>NUCLEOTIDE SEQUENCE [LARGE SCALE GENOMIC DNA]</scope>
    <source>
        <strain evidence="9 10">DSM 22012</strain>
    </source>
</reference>
<dbReference type="NCBIfam" id="NF045540">
    <property type="entry name" value="scaf_prot_MCP1"/>
    <property type="match status" value="1"/>
</dbReference>
<keyword evidence="3" id="KW-0645">Protease</keyword>
<accession>A0A1H5XTH1</accession>
<dbReference type="CDD" id="cd07016">
    <property type="entry name" value="S14_ClpP_1"/>
    <property type="match status" value="1"/>
</dbReference>
<evidence type="ECO:0000256" key="8">
    <source>
        <dbReference type="SAM" id="SignalP"/>
    </source>
</evidence>
<feature type="signal peptide" evidence="8">
    <location>
        <begin position="1"/>
        <end position="23"/>
    </location>
</feature>
<keyword evidence="8" id="KW-0732">Signal</keyword>
<dbReference type="Pfam" id="PF25209">
    <property type="entry name" value="Phage_capsid_4"/>
    <property type="match status" value="1"/>
</dbReference>
<evidence type="ECO:0000256" key="2">
    <source>
        <dbReference type="ARBA" id="ARBA00022490"/>
    </source>
</evidence>